<accession>A0A6J4INI6</accession>
<dbReference type="InterPro" id="IPR052045">
    <property type="entry name" value="Sulfur_Carrier/Prot_Modifier"/>
</dbReference>
<gene>
    <name evidence="1" type="ORF">AVDCRST_MAG77-2493</name>
</gene>
<name>A0A6J4INI6_9CHLR</name>
<dbReference type="NCBIfam" id="NF041918">
    <property type="entry name" value="SAMP1"/>
    <property type="match status" value="1"/>
</dbReference>
<dbReference type="InterPro" id="IPR010038">
    <property type="entry name" value="MoaD_arc-typ"/>
</dbReference>
<dbReference type="SUPFAM" id="SSF54285">
    <property type="entry name" value="MoaD/ThiS"/>
    <property type="match status" value="1"/>
</dbReference>
<dbReference type="PANTHER" id="PTHR38031">
    <property type="entry name" value="SULFUR CARRIER PROTEIN SLR0821-RELATED"/>
    <property type="match status" value="1"/>
</dbReference>
<reference evidence="1" key="1">
    <citation type="submission" date="2020-02" db="EMBL/GenBank/DDBJ databases">
        <authorList>
            <person name="Meier V. D."/>
        </authorList>
    </citation>
    <scope>NUCLEOTIDE SEQUENCE</scope>
    <source>
        <strain evidence="1">AVDCRST_MAG77</strain>
    </source>
</reference>
<dbReference type="AlphaFoldDB" id="A0A6J4INI6"/>
<protein>
    <submittedName>
        <fullName evidence="1">MoaD/ThiS family protein clustered with threonine synthase</fullName>
    </submittedName>
</protein>
<dbReference type="PANTHER" id="PTHR38031:SF1">
    <property type="entry name" value="SULFUR CARRIER PROTEIN CYSO"/>
    <property type="match status" value="1"/>
</dbReference>
<dbReference type="InterPro" id="IPR054834">
    <property type="entry name" value="SAMP1_3"/>
</dbReference>
<organism evidence="1">
    <name type="scientific">uncultured Chloroflexota bacterium</name>
    <dbReference type="NCBI Taxonomy" id="166587"/>
    <lineage>
        <taxon>Bacteria</taxon>
        <taxon>Bacillati</taxon>
        <taxon>Chloroflexota</taxon>
        <taxon>environmental samples</taxon>
    </lineage>
</organism>
<dbReference type="CDD" id="cd17074">
    <property type="entry name" value="Ubl_CysO_like"/>
    <property type="match status" value="1"/>
</dbReference>
<dbReference type="InterPro" id="IPR003749">
    <property type="entry name" value="ThiS/MoaD-like"/>
</dbReference>
<sequence length="91" mass="10023">MAIKLRIPTPLRRLTGGASELSVDGSTVKDALDSLEREHPGFHERLYDEKGELRRFVNIYVGGEDIRFLNGLETQVKESDEVSIVPAVAGG</sequence>
<dbReference type="EMBL" id="CADCTC010000144">
    <property type="protein sequence ID" value="CAA9257311.1"/>
    <property type="molecule type" value="Genomic_DNA"/>
</dbReference>
<dbReference type="Pfam" id="PF02597">
    <property type="entry name" value="ThiS"/>
    <property type="match status" value="1"/>
</dbReference>
<evidence type="ECO:0000313" key="1">
    <source>
        <dbReference type="EMBL" id="CAA9257311.1"/>
    </source>
</evidence>
<dbReference type="Gene3D" id="3.10.20.30">
    <property type="match status" value="1"/>
</dbReference>
<dbReference type="InterPro" id="IPR012675">
    <property type="entry name" value="Beta-grasp_dom_sf"/>
</dbReference>
<dbReference type="InterPro" id="IPR016155">
    <property type="entry name" value="Mopterin_synth/thiamin_S_b"/>
</dbReference>
<dbReference type="NCBIfam" id="TIGR01687">
    <property type="entry name" value="moaD_arch"/>
    <property type="match status" value="1"/>
</dbReference>
<proteinExistence type="predicted"/>